<feature type="transmembrane region" description="Helical" evidence="1">
    <location>
        <begin position="36"/>
        <end position="53"/>
    </location>
</feature>
<dbReference type="Proteomes" id="UP000196102">
    <property type="component" value="Unassembled WGS sequence"/>
</dbReference>
<feature type="transmembrane region" description="Helical" evidence="1">
    <location>
        <begin position="6"/>
        <end position="24"/>
    </location>
</feature>
<organism evidence="2 3">
    <name type="scientific">Nonlabens dokdonensis</name>
    <dbReference type="NCBI Taxonomy" id="328515"/>
    <lineage>
        <taxon>Bacteria</taxon>
        <taxon>Pseudomonadati</taxon>
        <taxon>Bacteroidota</taxon>
        <taxon>Flavobacteriia</taxon>
        <taxon>Flavobacteriales</taxon>
        <taxon>Flavobacteriaceae</taxon>
        <taxon>Nonlabens</taxon>
    </lineage>
</organism>
<evidence type="ECO:0000256" key="1">
    <source>
        <dbReference type="SAM" id="Phobius"/>
    </source>
</evidence>
<keyword evidence="1" id="KW-0812">Transmembrane</keyword>
<gene>
    <name evidence="2" type="ORF">A9Q93_02750</name>
</gene>
<sequence>MFLFILLSTLVIFILYPIVAYRIYKSIRAKEKKRSYRLTFLMLFLLVLPNILWRTLPGSDIIWYPVDWVMIRNYNYELTGLKFSNGESVYKNESERAFNGDGYSINIYKLDDEVAQYFMSPNEDFFNNYPKRGIRDDWQITHWKKTPHNQSEKGFVGFAYSQLYDLNFELEDLLIEEGNYYAYKHDMYDVFDPDYYRGNIDFYIICPKRKIIVKINHNT</sequence>
<keyword evidence="1" id="KW-0472">Membrane</keyword>
<name>A0A1Z8B992_9FLAO</name>
<proteinExistence type="predicted"/>
<evidence type="ECO:0000313" key="3">
    <source>
        <dbReference type="Proteomes" id="UP000196102"/>
    </source>
</evidence>
<evidence type="ECO:0000313" key="2">
    <source>
        <dbReference type="EMBL" id="OUS19110.1"/>
    </source>
</evidence>
<keyword evidence="1" id="KW-1133">Transmembrane helix</keyword>
<protein>
    <submittedName>
        <fullName evidence="2">Uncharacterized protein</fullName>
    </submittedName>
</protein>
<dbReference type="AlphaFoldDB" id="A0A1Z8B992"/>
<dbReference type="EMBL" id="MAAX01000047">
    <property type="protein sequence ID" value="OUS19110.1"/>
    <property type="molecule type" value="Genomic_DNA"/>
</dbReference>
<dbReference type="RefSeq" id="WP_303685857.1">
    <property type="nucleotide sequence ID" value="NZ_CAJXYO010000029.1"/>
</dbReference>
<reference evidence="3" key="1">
    <citation type="journal article" date="2017" name="Proc. Natl. Acad. Sci. U.S.A.">
        <title>Simulation of Deepwater Horizon oil plume reveals substrate specialization within a complex community of hydrocarbon-degraders.</title>
        <authorList>
            <person name="Hu P."/>
            <person name="Dubinsky E.A."/>
            <person name="Probst A.J."/>
            <person name="Wang J."/>
            <person name="Sieber C.M.K."/>
            <person name="Tom L.M."/>
            <person name="Gardinali P."/>
            <person name="Banfield J.F."/>
            <person name="Atlas R.M."/>
            <person name="Andersen G.L."/>
        </authorList>
    </citation>
    <scope>NUCLEOTIDE SEQUENCE [LARGE SCALE GENOMIC DNA]</scope>
</reference>
<accession>A0A1Z8B992</accession>
<comment type="caution">
    <text evidence="2">The sequence shown here is derived from an EMBL/GenBank/DDBJ whole genome shotgun (WGS) entry which is preliminary data.</text>
</comment>